<accession>A0A0F9IYU9</accession>
<sequence length="43" mass="5151">MSIYSFHNGYLDVLTLCELETLLEGFKEIDEDIYEIFKARNYN</sequence>
<name>A0A0F9IYU9_9ZZZZ</name>
<dbReference type="AlphaFoldDB" id="A0A0F9IYU9"/>
<protein>
    <submittedName>
        <fullName evidence="1">Uncharacterized protein</fullName>
    </submittedName>
</protein>
<proteinExistence type="predicted"/>
<comment type="caution">
    <text evidence="1">The sequence shown here is derived from an EMBL/GenBank/DDBJ whole genome shotgun (WGS) entry which is preliminary data.</text>
</comment>
<dbReference type="EMBL" id="LAZR01017828">
    <property type="protein sequence ID" value="KKL98805.1"/>
    <property type="molecule type" value="Genomic_DNA"/>
</dbReference>
<gene>
    <name evidence="1" type="ORF">LCGC14_1820770</name>
</gene>
<organism evidence="1">
    <name type="scientific">marine sediment metagenome</name>
    <dbReference type="NCBI Taxonomy" id="412755"/>
    <lineage>
        <taxon>unclassified sequences</taxon>
        <taxon>metagenomes</taxon>
        <taxon>ecological metagenomes</taxon>
    </lineage>
</organism>
<evidence type="ECO:0000313" key="1">
    <source>
        <dbReference type="EMBL" id="KKL98805.1"/>
    </source>
</evidence>
<reference evidence="1" key="1">
    <citation type="journal article" date="2015" name="Nature">
        <title>Complex archaea that bridge the gap between prokaryotes and eukaryotes.</title>
        <authorList>
            <person name="Spang A."/>
            <person name="Saw J.H."/>
            <person name="Jorgensen S.L."/>
            <person name="Zaremba-Niedzwiedzka K."/>
            <person name="Martijn J."/>
            <person name="Lind A.E."/>
            <person name="van Eijk R."/>
            <person name="Schleper C."/>
            <person name="Guy L."/>
            <person name="Ettema T.J."/>
        </authorList>
    </citation>
    <scope>NUCLEOTIDE SEQUENCE</scope>
</reference>